<dbReference type="InParanoid" id="G4Z160"/>
<dbReference type="EMBL" id="JH159152">
    <property type="protein sequence ID" value="EGZ24061.1"/>
    <property type="molecule type" value="Genomic_DNA"/>
</dbReference>
<sequence>HRLKGYMQEKGYNLMLFLSMAMDVIDVLASQLTPQLQEHRCECSQCEYYRSPEWQMVAPEGLTREALSPRRFHQRGCETFCLIEHYYPYP</sequence>
<dbReference type="GeneID" id="20655491"/>
<dbReference type="RefSeq" id="XP_009519349.1">
    <property type="nucleotide sequence ID" value="XM_009521054.1"/>
</dbReference>
<evidence type="ECO:0000313" key="2">
    <source>
        <dbReference type="Proteomes" id="UP000002640"/>
    </source>
</evidence>
<gene>
    <name evidence="1" type="ORF">PHYSODRAFT_482387</name>
</gene>
<protein>
    <submittedName>
        <fullName evidence="1">Uncharacterized protein</fullName>
    </submittedName>
</protein>
<keyword evidence="2" id="KW-1185">Reference proteome</keyword>
<organism evidence="1 2">
    <name type="scientific">Phytophthora sojae (strain P6497)</name>
    <name type="common">Soybean stem and root rot agent</name>
    <name type="synonym">Phytophthora megasperma f. sp. glycines</name>
    <dbReference type="NCBI Taxonomy" id="1094619"/>
    <lineage>
        <taxon>Eukaryota</taxon>
        <taxon>Sar</taxon>
        <taxon>Stramenopiles</taxon>
        <taxon>Oomycota</taxon>
        <taxon>Peronosporomycetes</taxon>
        <taxon>Peronosporales</taxon>
        <taxon>Peronosporaceae</taxon>
        <taxon>Phytophthora</taxon>
    </lineage>
</organism>
<dbReference type="AlphaFoldDB" id="G4Z160"/>
<evidence type="ECO:0000313" key="1">
    <source>
        <dbReference type="EMBL" id="EGZ24061.1"/>
    </source>
</evidence>
<proteinExistence type="predicted"/>
<name>G4Z160_PHYSP</name>
<dbReference type="Proteomes" id="UP000002640">
    <property type="component" value="Unassembled WGS sequence"/>
</dbReference>
<dbReference type="KEGG" id="psoj:PHYSODRAFT_482387"/>
<accession>G4Z160</accession>
<reference evidence="1 2" key="1">
    <citation type="journal article" date="2006" name="Science">
        <title>Phytophthora genome sequences uncover evolutionary origins and mechanisms of pathogenesis.</title>
        <authorList>
            <person name="Tyler B.M."/>
            <person name="Tripathy S."/>
            <person name="Zhang X."/>
            <person name="Dehal P."/>
            <person name="Jiang R.H."/>
            <person name="Aerts A."/>
            <person name="Arredondo F.D."/>
            <person name="Baxter L."/>
            <person name="Bensasson D."/>
            <person name="Beynon J.L."/>
            <person name="Chapman J."/>
            <person name="Damasceno C.M."/>
            <person name="Dorrance A.E."/>
            <person name="Dou D."/>
            <person name="Dickerman A.W."/>
            <person name="Dubchak I.L."/>
            <person name="Garbelotto M."/>
            <person name="Gijzen M."/>
            <person name="Gordon S.G."/>
            <person name="Govers F."/>
            <person name="Grunwald N.J."/>
            <person name="Huang W."/>
            <person name="Ivors K.L."/>
            <person name="Jones R.W."/>
            <person name="Kamoun S."/>
            <person name="Krampis K."/>
            <person name="Lamour K.H."/>
            <person name="Lee M.K."/>
            <person name="McDonald W.H."/>
            <person name="Medina M."/>
            <person name="Meijer H.J."/>
            <person name="Nordberg E.K."/>
            <person name="Maclean D.J."/>
            <person name="Ospina-Giraldo M.D."/>
            <person name="Morris P.F."/>
            <person name="Phuntumart V."/>
            <person name="Putnam N.H."/>
            <person name="Rash S."/>
            <person name="Rose J.K."/>
            <person name="Sakihama Y."/>
            <person name="Salamov A.A."/>
            <person name="Savidor A."/>
            <person name="Scheuring C.F."/>
            <person name="Smith B.M."/>
            <person name="Sobral B.W."/>
            <person name="Terry A."/>
            <person name="Torto-Alalibo T.A."/>
            <person name="Win J."/>
            <person name="Xu Z."/>
            <person name="Zhang H."/>
            <person name="Grigoriev I.V."/>
            <person name="Rokhsar D.S."/>
            <person name="Boore J.L."/>
        </authorList>
    </citation>
    <scope>NUCLEOTIDE SEQUENCE [LARGE SCALE GENOMIC DNA]</scope>
    <source>
        <strain evidence="1 2">P6497</strain>
    </source>
</reference>
<feature type="non-terminal residue" evidence="1">
    <location>
        <position position="1"/>
    </location>
</feature>